<keyword evidence="2" id="KW-0723">Serine/threonine-protein kinase</keyword>
<evidence type="ECO:0000313" key="9">
    <source>
        <dbReference type="EMBL" id="CAI9770257.1"/>
    </source>
</evidence>
<dbReference type="EMBL" id="OU503045">
    <property type="protein sequence ID" value="CAI9770257.1"/>
    <property type="molecule type" value="Genomic_DNA"/>
</dbReference>
<dbReference type="GO" id="GO:0004674">
    <property type="term" value="F:protein serine/threonine kinase activity"/>
    <property type="evidence" value="ECO:0007669"/>
    <property type="project" value="UniProtKB-KW"/>
</dbReference>
<evidence type="ECO:0000256" key="1">
    <source>
        <dbReference type="ARBA" id="ARBA00004479"/>
    </source>
</evidence>
<reference evidence="9" key="1">
    <citation type="submission" date="2023-05" db="EMBL/GenBank/DDBJ databases">
        <authorList>
            <person name="Huff M."/>
        </authorList>
    </citation>
    <scope>NUCLEOTIDE SEQUENCE</scope>
</reference>
<evidence type="ECO:0000256" key="4">
    <source>
        <dbReference type="ARBA" id="ARBA00022741"/>
    </source>
</evidence>
<keyword evidence="2" id="KW-0418">Kinase</keyword>
<dbReference type="Gene3D" id="2.60.120.430">
    <property type="entry name" value="Galactose-binding lectin"/>
    <property type="match status" value="2"/>
</dbReference>
<proteinExistence type="predicted"/>
<keyword evidence="3" id="KW-0808">Transferase</keyword>
<accession>A0AAD1ZNH8</accession>
<dbReference type="Pfam" id="PF12819">
    <property type="entry name" value="Malectin_like"/>
    <property type="match status" value="1"/>
</dbReference>
<dbReference type="InterPro" id="IPR045272">
    <property type="entry name" value="ANXUR1/2-like"/>
</dbReference>
<feature type="signal peptide" evidence="7">
    <location>
        <begin position="1"/>
        <end position="30"/>
    </location>
</feature>
<comment type="subcellular location">
    <subcellularLocation>
        <location evidence="1">Membrane</location>
        <topology evidence="1">Single-pass type I membrane protein</topology>
    </subcellularLocation>
</comment>
<dbReference type="PANTHER" id="PTHR34590:SF12">
    <property type="entry name" value="CARBOHYDRATE-BINDING PROTEIN OF THE ER PROTEIN"/>
    <property type="match status" value="1"/>
</dbReference>
<keyword evidence="10" id="KW-1185">Reference proteome</keyword>
<evidence type="ECO:0000256" key="7">
    <source>
        <dbReference type="SAM" id="SignalP"/>
    </source>
</evidence>
<protein>
    <recommendedName>
        <fullName evidence="8">Malectin-like domain-containing protein</fullName>
    </recommendedName>
</protein>
<evidence type="ECO:0000256" key="6">
    <source>
        <dbReference type="ARBA" id="ARBA00023180"/>
    </source>
</evidence>
<keyword evidence="6" id="KW-0325">Glycoprotein</keyword>
<dbReference type="GO" id="GO:0004714">
    <property type="term" value="F:transmembrane receptor protein tyrosine kinase activity"/>
    <property type="evidence" value="ECO:0007669"/>
    <property type="project" value="InterPro"/>
</dbReference>
<dbReference type="GO" id="GO:0005524">
    <property type="term" value="F:ATP binding"/>
    <property type="evidence" value="ECO:0007669"/>
    <property type="project" value="UniProtKB-KW"/>
</dbReference>
<organism evidence="9 10">
    <name type="scientific">Fraxinus pennsylvanica</name>
    <dbReference type="NCBI Taxonomy" id="56036"/>
    <lineage>
        <taxon>Eukaryota</taxon>
        <taxon>Viridiplantae</taxon>
        <taxon>Streptophyta</taxon>
        <taxon>Embryophyta</taxon>
        <taxon>Tracheophyta</taxon>
        <taxon>Spermatophyta</taxon>
        <taxon>Magnoliopsida</taxon>
        <taxon>eudicotyledons</taxon>
        <taxon>Gunneridae</taxon>
        <taxon>Pentapetalae</taxon>
        <taxon>asterids</taxon>
        <taxon>lamiids</taxon>
        <taxon>Lamiales</taxon>
        <taxon>Oleaceae</taxon>
        <taxon>Oleeae</taxon>
        <taxon>Fraxinus</taxon>
    </lineage>
</organism>
<keyword evidence="4" id="KW-0547">Nucleotide-binding</keyword>
<dbReference type="GO" id="GO:0016020">
    <property type="term" value="C:membrane"/>
    <property type="evidence" value="ECO:0007669"/>
    <property type="project" value="UniProtKB-SubCell"/>
</dbReference>
<feature type="domain" description="Malectin-like" evidence="8">
    <location>
        <begin position="39"/>
        <end position="388"/>
    </location>
</feature>
<evidence type="ECO:0000256" key="3">
    <source>
        <dbReference type="ARBA" id="ARBA00022679"/>
    </source>
</evidence>
<keyword evidence="7" id="KW-0732">Signal</keyword>
<dbReference type="Proteomes" id="UP000834106">
    <property type="component" value="Chromosome 10"/>
</dbReference>
<dbReference type="AlphaFoldDB" id="A0AAD1ZNH8"/>
<dbReference type="InterPro" id="IPR024788">
    <property type="entry name" value="Malectin-like_Carb-bd_dom"/>
</dbReference>
<evidence type="ECO:0000256" key="2">
    <source>
        <dbReference type="ARBA" id="ARBA00022527"/>
    </source>
</evidence>
<gene>
    <name evidence="9" type="ORF">FPE_LOCUS17890</name>
</gene>
<evidence type="ECO:0000259" key="8">
    <source>
        <dbReference type="Pfam" id="PF12819"/>
    </source>
</evidence>
<evidence type="ECO:0000313" key="10">
    <source>
        <dbReference type="Proteomes" id="UP000834106"/>
    </source>
</evidence>
<dbReference type="PANTHER" id="PTHR34590">
    <property type="entry name" value="OS03G0124300 PROTEIN-RELATED"/>
    <property type="match status" value="1"/>
</dbReference>
<sequence length="418" mass="46815">MEKFLFHKISASLFLLFLFHFSSIFSLASGYVLPEKYFINCGSASSFMFAGQTFIGDENPSTFTLSSHKISTINKDPTSAKDLYQSARIFKKPSWYELDEVQNGTYMVRFHFFPFSSEENLFDAQFNILASGFSLLSNFSVKNGSSLPVIKEFFLNINTSGKLKIHFLPQNSLAFVNAIEFFLTPFKFIPDYITPEGNATDYKSPLSSPLRVIHRINVGGSNIMPNNDTLLRSWIPDDAYLFNKDSAINKFSTDSPIDYVTGEATTFDAPDFVYKTAKLMNTSESRPNNNFNISWNFDVKKRATHFVRVHFCDIVPQTSNERLEFNLSIYGNFGTGINPFYSTGRNAAPFLVDIVVDSDDSGFMKISIGPPSDSRHKISFLNGVEIMELVKDTGSAPEDDTKKGSFTIIGSCIGGVLV</sequence>
<feature type="chain" id="PRO_5042005959" description="Malectin-like domain-containing protein" evidence="7">
    <location>
        <begin position="31"/>
        <end position="418"/>
    </location>
</feature>
<dbReference type="FunFam" id="2.60.120.430:FF:000013">
    <property type="entry name" value="Putative receptor-like protein kinase"/>
    <property type="match status" value="1"/>
</dbReference>
<name>A0AAD1ZNH8_9LAMI</name>
<evidence type="ECO:0000256" key="5">
    <source>
        <dbReference type="ARBA" id="ARBA00022840"/>
    </source>
</evidence>
<keyword evidence="5" id="KW-0067">ATP-binding</keyword>